<dbReference type="RefSeq" id="WP_104514628.1">
    <property type="nucleotide sequence ID" value="NZ_MQVW01000027.1"/>
</dbReference>
<evidence type="ECO:0000256" key="1">
    <source>
        <dbReference type="SAM" id="Phobius"/>
    </source>
</evidence>
<evidence type="ECO:0000313" key="3">
    <source>
        <dbReference type="Proteomes" id="UP000239002"/>
    </source>
</evidence>
<keyword evidence="1" id="KW-0472">Membrane</keyword>
<accession>A0A2S6IS94</accession>
<reference evidence="2 3" key="1">
    <citation type="submission" date="2018-02" db="EMBL/GenBank/DDBJ databases">
        <title>Genomic Encyclopedia of Archaeal and Bacterial Type Strains, Phase II (KMG-II): from individual species to whole genera.</title>
        <authorList>
            <person name="Goeker M."/>
        </authorList>
    </citation>
    <scope>NUCLEOTIDE SEQUENCE [LARGE SCALE GENOMIC DNA]</scope>
    <source>
        <strain evidence="2 3">DSM 16809</strain>
    </source>
</reference>
<keyword evidence="3" id="KW-1185">Reference proteome</keyword>
<feature type="transmembrane region" description="Helical" evidence="1">
    <location>
        <begin position="7"/>
        <end position="25"/>
    </location>
</feature>
<evidence type="ECO:0000313" key="2">
    <source>
        <dbReference type="EMBL" id="PPK97117.1"/>
    </source>
</evidence>
<dbReference type="Proteomes" id="UP000239002">
    <property type="component" value="Unassembled WGS sequence"/>
</dbReference>
<name>A0A2S6IS94_9FLAO</name>
<gene>
    <name evidence="2" type="ORF">LY01_00944</name>
</gene>
<evidence type="ECO:0008006" key="4">
    <source>
        <dbReference type="Google" id="ProtNLM"/>
    </source>
</evidence>
<keyword evidence="1" id="KW-1133">Transmembrane helix</keyword>
<protein>
    <recommendedName>
        <fullName evidence="4">LPXTG-motif cell wall-anchored protein</fullName>
    </recommendedName>
</protein>
<feature type="transmembrane region" description="Helical" evidence="1">
    <location>
        <begin position="31"/>
        <end position="50"/>
    </location>
</feature>
<comment type="caution">
    <text evidence="2">The sequence shown here is derived from an EMBL/GenBank/DDBJ whole genome shotgun (WGS) entry which is preliminary data.</text>
</comment>
<sequence length="64" mass="7719">MSKLYQYLEYVYLIFALLFIVLGIFELGNTLTLGLILIAMGAAALFKYFFQRRFRRRFEERNKQ</sequence>
<proteinExistence type="predicted"/>
<dbReference type="EMBL" id="PTJE01000001">
    <property type="protein sequence ID" value="PPK97117.1"/>
    <property type="molecule type" value="Genomic_DNA"/>
</dbReference>
<keyword evidence="1" id="KW-0812">Transmembrane</keyword>
<dbReference type="AlphaFoldDB" id="A0A2S6IS94"/>
<organism evidence="2 3">
    <name type="scientific">Nonlabens xylanidelens</name>
    <dbReference type="NCBI Taxonomy" id="191564"/>
    <lineage>
        <taxon>Bacteria</taxon>
        <taxon>Pseudomonadati</taxon>
        <taxon>Bacteroidota</taxon>
        <taxon>Flavobacteriia</taxon>
        <taxon>Flavobacteriales</taxon>
        <taxon>Flavobacteriaceae</taxon>
        <taxon>Nonlabens</taxon>
    </lineage>
</organism>